<sequence>LPQLPIEVWENVIDHLWDNQWDLLECRLVCRAWYPLSRFHLDRKIWFSSSKGAKAYVKMLKQRPELSKRAQNMDMYGCWGDLSALSLAAILLARKLPQLETLMIWESTWKPWTMHRDVFLHLSAFSVTSLVLLYVRFPSITVFGRLVCALPRLVELECHTLQFTHDHFHRDTFGPYRDRVNIRYLKLTGDLQRIEKLIDFL</sequence>
<proteinExistence type="predicted"/>
<dbReference type="SUPFAM" id="SSF81383">
    <property type="entry name" value="F-box domain"/>
    <property type="match status" value="1"/>
</dbReference>
<accession>A0A165B4A4</accession>
<feature type="non-terminal residue" evidence="1">
    <location>
        <position position="1"/>
    </location>
</feature>
<dbReference type="AlphaFoldDB" id="A0A165B4A4"/>
<organism evidence="1 2">
    <name type="scientific">Laetiporus sulphureus 93-53</name>
    <dbReference type="NCBI Taxonomy" id="1314785"/>
    <lineage>
        <taxon>Eukaryota</taxon>
        <taxon>Fungi</taxon>
        <taxon>Dikarya</taxon>
        <taxon>Basidiomycota</taxon>
        <taxon>Agaricomycotina</taxon>
        <taxon>Agaricomycetes</taxon>
        <taxon>Polyporales</taxon>
        <taxon>Laetiporus</taxon>
    </lineage>
</organism>
<dbReference type="InParanoid" id="A0A165B4A4"/>
<dbReference type="RefSeq" id="XP_040757940.1">
    <property type="nucleotide sequence ID" value="XM_040903198.1"/>
</dbReference>
<reference evidence="1 2" key="1">
    <citation type="journal article" date="2016" name="Mol. Biol. Evol.">
        <title>Comparative Genomics of Early-Diverging Mushroom-Forming Fungi Provides Insights into the Origins of Lignocellulose Decay Capabilities.</title>
        <authorList>
            <person name="Nagy L.G."/>
            <person name="Riley R."/>
            <person name="Tritt A."/>
            <person name="Adam C."/>
            <person name="Daum C."/>
            <person name="Floudas D."/>
            <person name="Sun H."/>
            <person name="Yadav J.S."/>
            <person name="Pangilinan J."/>
            <person name="Larsson K.H."/>
            <person name="Matsuura K."/>
            <person name="Barry K."/>
            <person name="Labutti K."/>
            <person name="Kuo R."/>
            <person name="Ohm R.A."/>
            <person name="Bhattacharya S.S."/>
            <person name="Shirouzu T."/>
            <person name="Yoshinaga Y."/>
            <person name="Martin F.M."/>
            <person name="Grigoriev I.V."/>
            <person name="Hibbett D.S."/>
        </authorList>
    </citation>
    <scope>NUCLEOTIDE SEQUENCE [LARGE SCALE GENOMIC DNA]</scope>
    <source>
        <strain evidence="1 2">93-53</strain>
    </source>
</reference>
<protein>
    <recommendedName>
        <fullName evidence="3">F-box domain-containing protein</fullName>
    </recommendedName>
</protein>
<dbReference type="OrthoDB" id="2804670at2759"/>
<dbReference type="InterPro" id="IPR036047">
    <property type="entry name" value="F-box-like_dom_sf"/>
</dbReference>
<gene>
    <name evidence="1" type="ORF">LAESUDRAFT_614766</name>
</gene>
<evidence type="ECO:0008006" key="3">
    <source>
        <dbReference type="Google" id="ProtNLM"/>
    </source>
</evidence>
<feature type="non-terminal residue" evidence="1">
    <location>
        <position position="201"/>
    </location>
</feature>
<evidence type="ECO:0000313" key="1">
    <source>
        <dbReference type="EMBL" id="KZT00200.1"/>
    </source>
</evidence>
<dbReference type="GeneID" id="63820229"/>
<evidence type="ECO:0000313" key="2">
    <source>
        <dbReference type="Proteomes" id="UP000076871"/>
    </source>
</evidence>
<keyword evidence="2" id="KW-1185">Reference proteome</keyword>
<dbReference type="Proteomes" id="UP000076871">
    <property type="component" value="Unassembled WGS sequence"/>
</dbReference>
<dbReference type="EMBL" id="KV427693">
    <property type="protein sequence ID" value="KZT00200.1"/>
    <property type="molecule type" value="Genomic_DNA"/>
</dbReference>
<name>A0A165B4A4_9APHY</name>
<dbReference type="CDD" id="cd09917">
    <property type="entry name" value="F-box_SF"/>
    <property type="match status" value="1"/>
</dbReference>